<keyword evidence="2" id="KW-1185">Reference proteome</keyword>
<sequence length="53" mass="6044">MMKNQNIYISVNLDMTTTKKGADLIHSVPIDRIVLETDALLQKKVKKDMIIKS</sequence>
<dbReference type="SUPFAM" id="SSF51556">
    <property type="entry name" value="Metallo-dependent hydrolases"/>
    <property type="match status" value="1"/>
</dbReference>
<protein>
    <submittedName>
        <fullName evidence="1">Uncharacterized protein</fullName>
    </submittedName>
</protein>
<comment type="caution">
    <text evidence="1">The sequence shown here is derived from an EMBL/GenBank/DDBJ whole genome shotgun (WGS) entry which is preliminary data.</text>
</comment>
<evidence type="ECO:0000313" key="2">
    <source>
        <dbReference type="Proteomes" id="UP000093352"/>
    </source>
</evidence>
<accession>A0A371ILC8</accession>
<dbReference type="AlphaFoldDB" id="A0A371ILC8"/>
<name>A0A371ILC8_9FIRM</name>
<dbReference type="Gene3D" id="3.20.20.140">
    <property type="entry name" value="Metal-dependent hydrolases"/>
    <property type="match status" value="1"/>
</dbReference>
<reference evidence="1 2" key="1">
    <citation type="journal article" date="2016" name="Genome Announc.">
        <title>Draft Genome Sequence of Criibacterium bergeronii gen. nov., sp. nov., Strain CCRI-22567T, Isolated from a Vaginal Sample from a Woman with Bacterial Vaginosis.</title>
        <authorList>
            <person name="Maheux A.F."/>
            <person name="Berube E."/>
            <person name="Boudreau D.K."/>
            <person name="Raymond F."/>
            <person name="Corbeil J."/>
            <person name="Roy P.H."/>
            <person name="Boissinot M."/>
            <person name="Omar R.F."/>
        </authorList>
    </citation>
    <scope>NUCLEOTIDE SEQUENCE [LARGE SCALE GENOMIC DNA]</scope>
    <source>
        <strain evidence="1 2">CCRI-22567</strain>
    </source>
</reference>
<evidence type="ECO:0000313" key="1">
    <source>
        <dbReference type="EMBL" id="RDY21298.1"/>
    </source>
</evidence>
<proteinExistence type="predicted"/>
<dbReference type="EMBL" id="MBEW02000009">
    <property type="protein sequence ID" value="RDY21298.1"/>
    <property type="molecule type" value="Genomic_DNA"/>
</dbReference>
<gene>
    <name evidence="1" type="ORF">BBG48_005845</name>
</gene>
<dbReference type="InterPro" id="IPR032466">
    <property type="entry name" value="Metal_Hydrolase"/>
</dbReference>
<organism evidence="1 2">
    <name type="scientific">Criibacterium bergeronii</name>
    <dbReference type="NCBI Taxonomy" id="1871336"/>
    <lineage>
        <taxon>Bacteria</taxon>
        <taxon>Bacillati</taxon>
        <taxon>Bacillota</taxon>
        <taxon>Clostridia</taxon>
        <taxon>Peptostreptococcales</taxon>
        <taxon>Filifactoraceae</taxon>
        <taxon>Criibacterium</taxon>
    </lineage>
</organism>
<dbReference type="Proteomes" id="UP000093352">
    <property type="component" value="Unassembled WGS sequence"/>
</dbReference>